<name>A0A4R0YSV4_9GAMM</name>
<sequence length="118" mass="13201">MSELLTLQQAIHAFDEAAADGDGWDRYAWVYLRGDITQASCRLFLSHAGDEDEAFDDHAGEPMPAFAARHGLRHFLEAHDFAEVLAVERRQDPQASQAQIARALSLYRRRGGFVVGED</sequence>
<protein>
    <submittedName>
        <fullName evidence="1">Uncharacterized protein</fullName>
    </submittedName>
</protein>
<evidence type="ECO:0000313" key="1">
    <source>
        <dbReference type="EMBL" id="TCI08147.1"/>
    </source>
</evidence>
<proteinExistence type="predicted"/>
<evidence type="ECO:0000313" key="2">
    <source>
        <dbReference type="Proteomes" id="UP000291822"/>
    </source>
</evidence>
<dbReference type="Proteomes" id="UP000291822">
    <property type="component" value="Unassembled WGS sequence"/>
</dbReference>
<reference evidence="1 2" key="1">
    <citation type="submission" date="2019-02" db="EMBL/GenBank/DDBJ databases">
        <title>Dyella amyloliquefaciens sp. nov., isolated from forest soil.</title>
        <authorList>
            <person name="Gao Z.-H."/>
            <person name="Qiu L.-H."/>
        </authorList>
    </citation>
    <scope>NUCLEOTIDE SEQUENCE [LARGE SCALE GENOMIC DNA]</scope>
    <source>
        <strain evidence="1 2">KACC 12747</strain>
    </source>
</reference>
<organism evidence="1 2">
    <name type="scientific">Dyella soli</name>
    <dbReference type="NCBI Taxonomy" id="522319"/>
    <lineage>
        <taxon>Bacteria</taxon>
        <taxon>Pseudomonadati</taxon>
        <taxon>Pseudomonadota</taxon>
        <taxon>Gammaproteobacteria</taxon>
        <taxon>Lysobacterales</taxon>
        <taxon>Rhodanobacteraceae</taxon>
        <taxon>Dyella</taxon>
    </lineage>
</organism>
<comment type="caution">
    <text evidence="1">The sequence shown here is derived from an EMBL/GenBank/DDBJ whole genome shotgun (WGS) entry which is preliminary data.</text>
</comment>
<gene>
    <name evidence="1" type="ORF">EZM97_26195</name>
</gene>
<dbReference type="RefSeq" id="WP_131151911.1">
    <property type="nucleotide sequence ID" value="NZ_SJTG01000004.1"/>
</dbReference>
<keyword evidence="2" id="KW-1185">Reference proteome</keyword>
<accession>A0A4R0YSV4</accession>
<dbReference type="EMBL" id="SJTG01000004">
    <property type="protein sequence ID" value="TCI08147.1"/>
    <property type="molecule type" value="Genomic_DNA"/>
</dbReference>
<dbReference type="AlphaFoldDB" id="A0A4R0YSV4"/>